<dbReference type="Proteomes" id="UP000001699">
    <property type="component" value="Unassembled WGS sequence"/>
</dbReference>
<accession>B0Y6T2</accession>
<feature type="region of interest" description="Disordered" evidence="1">
    <location>
        <begin position="1"/>
        <end position="46"/>
    </location>
</feature>
<feature type="compositionally biased region" description="Basic and acidic residues" evidence="1">
    <location>
        <begin position="24"/>
        <end position="33"/>
    </location>
</feature>
<organism evidence="2 3">
    <name type="scientific">Aspergillus fumigatus (strain CBS 144.89 / FGSC A1163 / CEA10)</name>
    <name type="common">Neosartorya fumigata</name>
    <dbReference type="NCBI Taxonomy" id="451804"/>
    <lineage>
        <taxon>Eukaryota</taxon>
        <taxon>Fungi</taxon>
        <taxon>Dikarya</taxon>
        <taxon>Ascomycota</taxon>
        <taxon>Pezizomycotina</taxon>
        <taxon>Eurotiomycetes</taxon>
        <taxon>Eurotiomycetidae</taxon>
        <taxon>Eurotiales</taxon>
        <taxon>Aspergillaceae</taxon>
        <taxon>Aspergillus</taxon>
        <taxon>Aspergillus subgen. Fumigati</taxon>
    </lineage>
</organism>
<gene>
    <name evidence="2" type="ORF">AFUB_068040</name>
</gene>
<evidence type="ECO:0000313" key="2">
    <source>
        <dbReference type="EMBL" id="EDP50467.1"/>
    </source>
</evidence>
<keyword evidence="3" id="KW-1185">Reference proteome</keyword>
<dbReference type="VEuPathDB" id="FungiDB:AFUB_068040"/>
<dbReference type="HOGENOM" id="CLU_2793518_0_0_1"/>
<name>B0Y6T2_ASPFC</name>
<proteinExistence type="predicted"/>
<evidence type="ECO:0000256" key="1">
    <source>
        <dbReference type="SAM" id="MobiDB-lite"/>
    </source>
</evidence>
<reference evidence="2 3" key="1">
    <citation type="journal article" date="2008" name="PLoS Genet.">
        <title>Genomic islands in the pathogenic filamentous fungus Aspergillus fumigatus.</title>
        <authorList>
            <person name="Fedorova N.D."/>
            <person name="Khaldi N."/>
            <person name="Joardar V.S."/>
            <person name="Maiti R."/>
            <person name="Amedeo P."/>
            <person name="Anderson M.J."/>
            <person name="Crabtree J."/>
            <person name="Silva J.C."/>
            <person name="Badger J.H."/>
            <person name="Albarraq A."/>
            <person name="Angiuoli S."/>
            <person name="Bussey H."/>
            <person name="Bowyer P."/>
            <person name="Cotty P.J."/>
            <person name="Dyer P.S."/>
            <person name="Egan A."/>
            <person name="Galens K."/>
            <person name="Fraser-Liggett C.M."/>
            <person name="Haas B.J."/>
            <person name="Inman J.M."/>
            <person name="Kent R."/>
            <person name="Lemieux S."/>
            <person name="Malavazi I."/>
            <person name="Orvis J."/>
            <person name="Roemer T."/>
            <person name="Ronning C.M."/>
            <person name="Sundaram J.P."/>
            <person name="Sutton G."/>
            <person name="Turner G."/>
            <person name="Venter J.C."/>
            <person name="White O.R."/>
            <person name="Whitty B.R."/>
            <person name="Youngman P."/>
            <person name="Wolfe K.H."/>
            <person name="Goldman G.H."/>
            <person name="Wortman J.R."/>
            <person name="Jiang B."/>
            <person name="Denning D.W."/>
            <person name="Nierman W.C."/>
        </authorList>
    </citation>
    <scope>NUCLEOTIDE SEQUENCE [LARGE SCALE GENOMIC DNA]</scope>
    <source>
        <strain evidence="3">CBS 144.89 / FGSC A1163 / CEA10</strain>
    </source>
</reference>
<dbReference type="AlphaFoldDB" id="B0Y6T2"/>
<evidence type="ECO:0000313" key="3">
    <source>
        <dbReference type="Proteomes" id="UP000001699"/>
    </source>
</evidence>
<dbReference type="EMBL" id="DS499598">
    <property type="protein sequence ID" value="EDP50467.1"/>
    <property type="molecule type" value="Genomic_DNA"/>
</dbReference>
<protein>
    <submittedName>
        <fullName evidence="2">Uncharacterized protein</fullName>
    </submittedName>
</protein>
<sequence length="68" mass="7996">MLRSQSQITSKKKDTARWKKARHWRADESEKMTNRRMQHSSTNFIHQRRCKVAGIEGGGGSKQRIKQK</sequence>